<evidence type="ECO:0000313" key="3">
    <source>
        <dbReference type="EMBL" id="SFZ78191.1"/>
    </source>
</evidence>
<evidence type="ECO:0000313" key="4">
    <source>
        <dbReference type="Proteomes" id="UP000186513"/>
    </source>
</evidence>
<proteinExistence type="inferred from homology"/>
<dbReference type="Proteomes" id="UP000186513">
    <property type="component" value="Unassembled WGS sequence"/>
</dbReference>
<dbReference type="STRING" id="1121279.SAMN02745887_02843"/>
<dbReference type="InterPro" id="IPR000468">
    <property type="entry name" value="Barstar"/>
</dbReference>
<accession>A0A1K2HN55</accession>
<dbReference type="AlphaFoldDB" id="A0A1K2HN55"/>
<keyword evidence="4" id="KW-1185">Reference proteome</keyword>
<reference evidence="3 4" key="1">
    <citation type="submission" date="2016-11" db="EMBL/GenBank/DDBJ databases">
        <authorList>
            <person name="Jaros S."/>
            <person name="Januszkiewicz K."/>
            <person name="Wedrychowicz H."/>
        </authorList>
    </citation>
    <scope>NUCLEOTIDE SEQUENCE [LARGE SCALE GENOMIC DNA]</scope>
    <source>
        <strain evidence="3 4">DSM 18899</strain>
    </source>
</reference>
<dbReference type="Pfam" id="PF01337">
    <property type="entry name" value="Barstar"/>
    <property type="match status" value="1"/>
</dbReference>
<organism evidence="3 4">
    <name type="scientific">Chitinimonas taiwanensis DSM 18899</name>
    <dbReference type="NCBI Taxonomy" id="1121279"/>
    <lineage>
        <taxon>Bacteria</taxon>
        <taxon>Pseudomonadati</taxon>
        <taxon>Pseudomonadota</taxon>
        <taxon>Betaproteobacteria</taxon>
        <taxon>Neisseriales</taxon>
        <taxon>Chitinibacteraceae</taxon>
        <taxon>Chitinimonas</taxon>
    </lineage>
</organism>
<protein>
    <submittedName>
        <fullName evidence="3">Barstar (Barnase inhibitor)</fullName>
    </submittedName>
</protein>
<dbReference type="OrthoDB" id="5295683at2"/>
<dbReference type="InterPro" id="IPR035905">
    <property type="entry name" value="Barstar-like_sf"/>
</dbReference>
<evidence type="ECO:0000259" key="2">
    <source>
        <dbReference type="Pfam" id="PF01337"/>
    </source>
</evidence>
<feature type="domain" description="Barstar (barnase inhibitor)" evidence="2">
    <location>
        <begin position="2"/>
        <end position="81"/>
    </location>
</feature>
<dbReference type="RefSeq" id="WP_072429337.1">
    <property type="nucleotide sequence ID" value="NZ_FPKR01000011.1"/>
</dbReference>
<dbReference type="EMBL" id="FPKR01000011">
    <property type="protein sequence ID" value="SFZ78191.1"/>
    <property type="molecule type" value="Genomic_DNA"/>
</dbReference>
<evidence type="ECO:0000256" key="1">
    <source>
        <dbReference type="ARBA" id="ARBA00006845"/>
    </source>
</evidence>
<dbReference type="Gene3D" id="3.30.370.10">
    <property type="entry name" value="Barstar-like"/>
    <property type="match status" value="1"/>
</dbReference>
<comment type="similarity">
    <text evidence="1">Belongs to the barstar family.</text>
</comment>
<sequence length="90" mass="10250">MSLTRIEFVNVSSVEDFYEQLEGQLELEYPLGRSLDAVYDVLSNDVEGKVEITWHDAGFSRVALGDWFARVMDVLNIVSTERDDFSVSLD</sequence>
<name>A0A1K2HN55_9NEIS</name>
<dbReference type="SUPFAM" id="SSF52038">
    <property type="entry name" value="Barstar-related"/>
    <property type="match status" value="1"/>
</dbReference>
<gene>
    <name evidence="3" type="ORF">SAMN02745887_02843</name>
</gene>